<dbReference type="InterPro" id="IPR000305">
    <property type="entry name" value="GIY-YIG_endonuc"/>
</dbReference>
<dbReference type="InterPro" id="IPR035901">
    <property type="entry name" value="GIY-YIG_endonuc_sf"/>
</dbReference>
<dbReference type="GeneID" id="44803794"/>
<dbReference type="InterPro" id="IPR027434">
    <property type="entry name" value="Homing_endonucl"/>
</dbReference>
<evidence type="ECO:0000259" key="1">
    <source>
        <dbReference type="PROSITE" id="PS50164"/>
    </source>
</evidence>
<keyword evidence="2" id="KW-0540">Nuclease</keyword>
<reference evidence="2" key="1">
    <citation type="submission" date="2020-02" db="EMBL/GenBank/DDBJ databases">
        <title>Diversity of selfish genetic elements in mitogenomes of closely related Fusaria and its implication for diagnostic purposes.</title>
        <authorList>
            <person name="Kulik T."/>
            <person name="Brankovics B."/>
            <person name="van Diepeningen A.D."/>
            <person name="Bilska K."/>
            <person name="Zelechowski M."/>
            <person name="Myszczynski K."/>
            <person name="Molcan T."/>
            <person name="Stakheev A."/>
            <person name="Stenglein S."/>
            <person name="Beyer M."/>
            <person name="Pasquali M."/>
            <person name="Sawicki J."/>
            <person name="Baturo-Ciesniewska A."/>
        </authorList>
    </citation>
    <scope>NUCLEOTIDE SEQUENCE</scope>
</reference>
<keyword evidence="2" id="KW-0255">Endonuclease</keyword>
<dbReference type="InterPro" id="IPR006350">
    <property type="entry name" value="Intron_endoG1"/>
</dbReference>
<dbReference type="RefSeq" id="YP_009741050.1">
    <property type="nucleotide sequence ID" value="NC_046566.1"/>
</dbReference>
<dbReference type="SMART" id="SM00465">
    <property type="entry name" value="GIYc"/>
    <property type="match status" value="1"/>
</dbReference>
<dbReference type="AlphaFoldDB" id="A0A6G6B0T6"/>
<dbReference type="SUPFAM" id="SSF82771">
    <property type="entry name" value="GIY-YIG endonuclease"/>
    <property type="match status" value="1"/>
</dbReference>
<evidence type="ECO:0000313" key="2">
    <source>
        <dbReference type="EMBL" id="QID41699.1"/>
    </source>
</evidence>
<dbReference type="EMBL" id="MT036637">
    <property type="protein sequence ID" value="QID41764.1"/>
    <property type="molecule type" value="Genomic_DNA"/>
</dbReference>
<keyword evidence="2" id="KW-0496">Mitochondrion</keyword>
<geneLocation type="mitochondrion" evidence="2"/>
<dbReference type="EMBL" id="MT036635">
    <property type="protein sequence ID" value="QID41634.1"/>
    <property type="molecule type" value="Genomic_DNA"/>
</dbReference>
<dbReference type="PROSITE" id="PS50164">
    <property type="entry name" value="GIY_YIG"/>
    <property type="match status" value="1"/>
</dbReference>
<name>A0A6G6B0T6_FUSPS</name>
<protein>
    <submittedName>
        <fullName evidence="2">GIY-YIG endonuclease</fullName>
    </submittedName>
</protein>
<sequence>MDLSSIILFIYSRVLFATRSTKGIIRLSPSERAAVKLPDESKEVLIGILLGDAQVNSFDNALSIVVKRLKLYYDLSILFIYLYFANFKVVYINPSIEKAKILKENKGKSGIYLWTNQINGKRYVGSALDLSKRLRNYFNTSYLIDGKDIMIIYKALLAHGFENFTLEILEYCEPSVLIEREQYYIDLLNPEYNILKIAGSRLGAKHTLEAIAKIKAGALNRSKEALAKNLEHLNKLNSSQEHKEHLIRLNTSIEHIAKTANPVIVLNILNGESLEFRSITQAAKFLEVHPEIIRRHIVKEKLYLNKYLITKVSK</sequence>
<gene>
    <name evidence="2" type="primary">iorf314</name>
</gene>
<dbReference type="EMBL" id="MT036636">
    <property type="protein sequence ID" value="QID41699.1"/>
    <property type="molecule type" value="Genomic_DNA"/>
</dbReference>
<dbReference type="SUPFAM" id="SSF55608">
    <property type="entry name" value="Homing endonucleases"/>
    <property type="match status" value="1"/>
</dbReference>
<dbReference type="Pfam" id="PF01541">
    <property type="entry name" value="GIY-YIG"/>
    <property type="match status" value="1"/>
</dbReference>
<accession>A0A6G6B0T6</accession>
<dbReference type="CDD" id="cd10445">
    <property type="entry name" value="GIY-YIG_bI1_like"/>
    <property type="match status" value="1"/>
</dbReference>
<organism evidence="2">
    <name type="scientific">Fusarium pseudograminearum</name>
    <name type="common">Wheat and barley crown-rot fungus</name>
    <dbReference type="NCBI Taxonomy" id="101028"/>
    <lineage>
        <taxon>Eukaryota</taxon>
        <taxon>Fungi</taxon>
        <taxon>Dikarya</taxon>
        <taxon>Ascomycota</taxon>
        <taxon>Pezizomycotina</taxon>
        <taxon>Sordariomycetes</taxon>
        <taxon>Hypocreomycetidae</taxon>
        <taxon>Hypocreales</taxon>
        <taxon>Nectriaceae</taxon>
        <taxon>Fusarium</taxon>
    </lineage>
</organism>
<dbReference type="Gene3D" id="3.40.1440.10">
    <property type="entry name" value="GIY-YIG endonuclease"/>
    <property type="match status" value="1"/>
</dbReference>
<dbReference type="NCBIfam" id="TIGR01453">
    <property type="entry name" value="grpIintron_endo"/>
    <property type="match status" value="1"/>
</dbReference>
<dbReference type="GO" id="GO:0004519">
    <property type="term" value="F:endonuclease activity"/>
    <property type="evidence" value="ECO:0007669"/>
    <property type="project" value="UniProtKB-KW"/>
</dbReference>
<feature type="domain" description="GIY-YIG" evidence="1">
    <location>
        <begin position="107"/>
        <end position="194"/>
    </location>
</feature>
<keyword evidence="2" id="KW-0378">Hydrolase</keyword>
<dbReference type="InterPro" id="IPR003647">
    <property type="entry name" value="Intron_nuc_1_rpt"/>
</dbReference>
<dbReference type="SMART" id="SM00497">
    <property type="entry name" value="IENR1"/>
    <property type="match status" value="1"/>
</dbReference>
<proteinExistence type="predicted"/>